<feature type="region of interest" description="Disordered" evidence="5">
    <location>
        <begin position="407"/>
        <end position="434"/>
    </location>
</feature>
<dbReference type="GO" id="GO:1990195">
    <property type="term" value="C:macrolide transmembrane transporter complex"/>
    <property type="evidence" value="ECO:0007669"/>
    <property type="project" value="InterPro"/>
</dbReference>
<feature type="compositionally biased region" description="Low complexity" evidence="5">
    <location>
        <begin position="407"/>
        <end position="426"/>
    </location>
</feature>
<dbReference type="NCBIfam" id="TIGR01730">
    <property type="entry name" value="RND_mfp"/>
    <property type="match status" value="1"/>
</dbReference>
<keyword evidence="3" id="KW-0813">Transport</keyword>
<dbReference type="Pfam" id="PF25917">
    <property type="entry name" value="BSH_RND"/>
    <property type="match status" value="1"/>
</dbReference>
<dbReference type="Pfam" id="PF25876">
    <property type="entry name" value="HH_MFP_RND"/>
    <property type="match status" value="1"/>
</dbReference>
<dbReference type="Gene3D" id="2.40.420.20">
    <property type="match status" value="1"/>
</dbReference>
<reference evidence="9 10" key="1">
    <citation type="submission" date="2019-06" db="EMBL/GenBank/DDBJ databases">
        <title>A novel bacterium of genus Amaricoccus, isolated from marine sediment.</title>
        <authorList>
            <person name="Huang H."/>
            <person name="Mo K."/>
            <person name="Hu Y."/>
        </authorList>
    </citation>
    <scope>NUCLEOTIDE SEQUENCE [LARGE SCALE GENOMIC DNA]</scope>
    <source>
        <strain evidence="9 10">HB172011</strain>
    </source>
</reference>
<protein>
    <submittedName>
        <fullName evidence="9">Efflux RND transporter periplasmic adaptor subunit</fullName>
    </submittedName>
</protein>
<dbReference type="Proteomes" id="UP000319255">
    <property type="component" value="Unassembled WGS sequence"/>
</dbReference>
<evidence type="ECO:0000256" key="5">
    <source>
        <dbReference type="SAM" id="MobiDB-lite"/>
    </source>
</evidence>
<feature type="domain" description="Multidrug resistance protein MdtA-like alpha-helical hairpin" evidence="6">
    <location>
        <begin position="136"/>
        <end position="212"/>
    </location>
</feature>
<name>A0A501WRX6_9RHOB</name>
<dbReference type="GO" id="GO:1990281">
    <property type="term" value="C:efflux pump complex"/>
    <property type="evidence" value="ECO:0007669"/>
    <property type="project" value="TreeGrafter"/>
</dbReference>
<dbReference type="AlphaFoldDB" id="A0A501WRX6"/>
<dbReference type="SUPFAM" id="SSF111369">
    <property type="entry name" value="HlyD-like secretion proteins"/>
    <property type="match status" value="1"/>
</dbReference>
<dbReference type="GO" id="GO:1990961">
    <property type="term" value="P:xenobiotic detoxification by transmembrane export across the plasma membrane"/>
    <property type="evidence" value="ECO:0007669"/>
    <property type="project" value="InterPro"/>
</dbReference>
<dbReference type="EMBL" id="VFRP01000021">
    <property type="protein sequence ID" value="TPE48526.1"/>
    <property type="molecule type" value="Genomic_DNA"/>
</dbReference>
<evidence type="ECO:0000259" key="7">
    <source>
        <dbReference type="Pfam" id="PF25917"/>
    </source>
</evidence>
<dbReference type="InterPro" id="IPR058627">
    <property type="entry name" value="MdtA-like_C"/>
</dbReference>
<evidence type="ECO:0000256" key="4">
    <source>
        <dbReference type="ARBA" id="ARBA00023054"/>
    </source>
</evidence>
<comment type="subcellular location">
    <subcellularLocation>
        <location evidence="1">Cell envelope</location>
    </subcellularLocation>
</comment>
<dbReference type="InterPro" id="IPR006143">
    <property type="entry name" value="RND_pump_MFP"/>
</dbReference>
<feature type="compositionally biased region" description="Pro residues" evidence="5">
    <location>
        <begin position="1"/>
        <end position="12"/>
    </location>
</feature>
<evidence type="ECO:0000313" key="9">
    <source>
        <dbReference type="EMBL" id="TPE48526.1"/>
    </source>
</evidence>
<evidence type="ECO:0000256" key="1">
    <source>
        <dbReference type="ARBA" id="ARBA00004196"/>
    </source>
</evidence>
<keyword evidence="10" id="KW-1185">Reference proteome</keyword>
<dbReference type="GO" id="GO:0015562">
    <property type="term" value="F:efflux transmembrane transporter activity"/>
    <property type="evidence" value="ECO:0007669"/>
    <property type="project" value="TreeGrafter"/>
</dbReference>
<dbReference type="RefSeq" id="WP_140455413.1">
    <property type="nucleotide sequence ID" value="NZ_VFRP01000021.1"/>
</dbReference>
<dbReference type="InterPro" id="IPR030190">
    <property type="entry name" value="MacA_alpha-hairpin_sf"/>
</dbReference>
<evidence type="ECO:0000259" key="8">
    <source>
        <dbReference type="Pfam" id="PF25967"/>
    </source>
</evidence>
<evidence type="ECO:0000256" key="3">
    <source>
        <dbReference type="ARBA" id="ARBA00022448"/>
    </source>
</evidence>
<dbReference type="Gene3D" id="6.10.140.1990">
    <property type="match status" value="1"/>
</dbReference>
<feature type="domain" description="Multidrug resistance protein MdtA-like barrel-sandwich hybrid" evidence="7">
    <location>
        <begin position="90"/>
        <end position="244"/>
    </location>
</feature>
<dbReference type="InterPro" id="IPR058625">
    <property type="entry name" value="MdtA-like_BSH"/>
</dbReference>
<dbReference type="PANTHER" id="PTHR30469">
    <property type="entry name" value="MULTIDRUG RESISTANCE PROTEIN MDTA"/>
    <property type="match status" value="1"/>
</dbReference>
<sequence length="434" mass="45518">MYQTPIAPPPPSEDARDSTAPAETARPARRFRPGRWAVLLVVLAAAGYGGWRAWSADEATLLRPPSAPVTVGDVEVNVLATGMLKPSKLVAVGSQASGRITDLPVSVGDTVKRGDLIATIDSTRQENDLKTSEATLAATRAQLVEKQATLLNEKKTLERQRTLAARNTIAASDLDTAEAAVAVTEAQIEATGAQIEAARVAVESAKVNLGYTRITAPMDGTVLAVVAQQGQTVNATQSAPTIVVLGDLSTMTIHAEISEADVVRARPGQPVWFTILGDPDTPHPATLSSIAPAPDSVVDDQMLTGSTSDASSEAIYYNGLFTVPNPDGELRTYMTAQVRVVIDRAEGVLTVPASALGQRREDGLTEIGVLGADGAVEWRWVEVGLNDRDRAEVRSGLTEGERVVLGAGTAADDGQQGSAARRAAARMPPPPMGL</sequence>
<evidence type="ECO:0000259" key="6">
    <source>
        <dbReference type="Pfam" id="PF25876"/>
    </source>
</evidence>
<dbReference type="PANTHER" id="PTHR30469:SF33">
    <property type="entry name" value="SLR1207 PROTEIN"/>
    <property type="match status" value="1"/>
</dbReference>
<accession>A0A501WRX6</accession>
<dbReference type="Gene3D" id="2.40.50.100">
    <property type="match status" value="1"/>
</dbReference>
<dbReference type="GO" id="GO:0030313">
    <property type="term" value="C:cell envelope"/>
    <property type="evidence" value="ECO:0007669"/>
    <property type="project" value="UniProtKB-SubCell"/>
</dbReference>
<feature type="domain" description="Multidrug resistance protein MdtA-like C-terminal permuted SH3" evidence="8">
    <location>
        <begin position="348"/>
        <end position="406"/>
    </location>
</feature>
<dbReference type="Gene3D" id="2.40.30.170">
    <property type="match status" value="1"/>
</dbReference>
<dbReference type="OrthoDB" id="9791520at2"/>
<proteinExistence type="inferred from homology"/>
<organism evidence="9 10">
    <name type="scientific">Amaricoccus solimangrovi</name>
    <dbReference type="NCBI Taxonomy" id="2589815"/>
    <lineage>
        <taxon>Bacteria</taxon>
        <taxon>Pseudomonadati</taxon>
        <taxon>Pseudomonadota</taxon>
        <taxon>Alphaproteobacteria</taxon>
        <taxon>Rhodobacterales</taxon>
        <taxon>Paracoccaceae</taxon>
        <taxon>Amaricoccus</taxon>
    </lineage>
</organism>
<gene>
    <name evidence="9" type="ORF">FJM51_17405</name>
</gene>
<dbReference type="Pfam" id="PF25967">
    <property type="entry name" value="RND-MFP_C"/>
    <property type="match status" value="1"/>
</dbReference>
<evidence type="ECO:0000313" key="10">
    <source>
        <dbReference type="Proteomes" id="UP000319255"/>
    </source>
</evidence>
<keyword evidence="4" id="KW-0175">Coiled coil</keyword>
<comment type="caution">
    <text evidence="9">The sequence shown here is derived from an EMBL/GenBank/DDBJ whole genome shotgun (WGS) entry which is preliminary data.</text>
</comment>
<feature type="region of interest" description="Disordered" evidence="5">
    <location>
        <begin position="1"/>
        <end position="28"/>
    </location>
</feature>
<comment type="similarity">
    <text evidence="2">Belongs to the membrane fusion protein (MFP) (TC 8.A.1) family.</text>
</comment>
<dbReference type="InterPro" id="IPR058624">
    <property type="entry name" value="MdtA-like_HH"/>
</dbReference>
<evidence type="ECO:0000256" key="2">
    <source>
        <dbReference type="ARBA" id="ARBA00009477"/>
    </source>
</evidence>
<dbReference type="GO" id="GO:0019898">
    <property type="term" value="C:extrinsic component of membrane"/>
    <property type="evidence" value="ECO:0007669"/>
    <property type="project" value="InterPro"/>
</dbReference>